<reference evidence="3" key="2">
    <citation type="submission" date="2023-04" db="EMBL/GenBank/DDBJ databases">
        <authorList>
            <person name="Bruccoleri R.E."/>
            <person name="Oakeley E.J."/>
            <person name="Faust A.-M."/>
            <person name="Dessus-Babus S."/>
            <person name="Altorfer M."/>
            <person name="Burckhardt D."/>
            <person name="Oertli M."/>
            <person name="Naumann U."/>
            <person name="Petersen F."/>
            <person name="Wong J."/>
        </authorList>
    </citation>
    <scope>NUCLEOTIDE SEQUENCE</scope>
    <source>
        <strain evidence="3">GSM-AAB239-AS_SAM_17_03QT</strain>
        <tissue evidence="3">Leaf</tissue>
    </source>
</reference>
<keyword evidence="4" id="KW-1185">Reference proteome</keyword>
<accession>A0AAX6I7E1</accession>
<evidence type="ECO:0000256" key="1">
    <source>
        <dbReference type="SAM" id="MobiDB-lite"/>
    </source>
</evidence>
<feature type="transmembrane region" description="Helical" evidence="2">
    <location>
        <begin position="319"/>
        <end position="340"/>
    </location>
</feature>
<reference evidence="3" key="1">
    <citation type="journal article" date="2023" name="GigaByte">
        <title>Genome assembly of the bearded iris, Iris pallida Lam.</title>
        <authorList>
            <person name="Bruccoleri R.E."/>
            <person name="Oakeley E.J."/>
            <person name="Faust A.M.E."/>
            <person name="Altorfer M."/>
            <person name="Dessus-Babus S."/>
            <person name="Burckhardt D."/>
            <person name="Oertli M."/>
            <person name="Naumann U."/>
            <person name="Petersen F."/>
            <person name="Wong J."/>
        </authorList>
    </citation>
    <scope>NUCLEOTIDE SEQUENCE</scope>
    <source>
        <strain evidence="3">GSM-AAB239-AS_SAM_17_03QT</strain>
    </source>
</reference>
<feature type="transmembrane region" description="Helical" evidence="2">
    <location>
        <begin position="352"/>
        <end position="376"/>
    </location>
</feature>
<evidence type="ECO:0000313" key="3">
    <source>
        <dbReference type="EMBL" id="KAJ6848843.1"/>
    </source>
</evidence>
<keyword evidence="2" id="KW-1133">Transmembrane helix</keyword>
<evidence type="ECO:0000256" key="2">
    <source>
        <dbReference type="SAM" id="Phobius"/>
    </source>
</evidence>
<feature type="transmembrane region" description="Helical" evidence="2">
    <location>
        <begin position="159"/>
        <end position="185"/>
    </location>
</feature>
<feature type="transmembrane region" description="Helical" evidence="2">
    <location>
        <begin position="388"/>
        <end position="406"/>
    </location>
</feature>
<dbReference type="AlphaFoldDB" id="A0AAX6I7E1"/>
<evidence type="ECO:0000313" key="4">
    <source>
        <dbReference type="Proteomes" id="UP001140949"/>
    </source>
</evidence>
<keyword evidence="2" id="KW-0472">Membrane</keyword>
<dbReference type="EMBL" id="JANAVB010004399">
    <property type="protein sequence ID" value="KAJ6848843.1"/>
    <property type="molecule type" value="Genomic_DNA"/>
</dbReference>
<protein>
    <submittedName>
        <fullName evidence="3">Vacuole membrane protein KMS1</fullName>
    </submittedName>
</protein>
<organism evidence="3 4">
    <name type="scientific">Iris pallida</name>
    <name type="common">Sweet iris</name>
    <dbReference type="NCBI Taxonomy" id="29817"/>
    <lineage>
        <taxon>Eukaryota</taxon>
        <taxon>Viridiplantae</taxon>
        <taxon>Streptophyta</taxon>
        <taxon>Embryophyta</taxon>
        <taxon>Tracheophyta</taxon>
        <taxon>Spermatophyta</taxon>
        <taxon>Magnoliopsida</taxon>
        <taxon>Liliopsida</taxon>
        <taxon>Asparagales</taxon>
        <taxon>Iridaceae</taxon>
        <taxon>Iridoideae</taxon>
        <taxon>Irideae</taxon>
        <taxon>Iris</taxon>
    </lineage>
</organism>
<dbReference type="Proteomes" id="UP001140949">
    <property type="component" value="Unassembled WGS sequence"/>
</dbReference>
<gene>
    <name evidence="3" type="ORF">M6B38_272595</name>
</gene>
<feature type="transmembrane region" description="Helical" evidence="2">
    <location>
        <begin position="440"/>
        <end position="459"/>
    </location>
</feature>
<keyword evidence="2" id="KW-0812">Transmembrane</keyword>
<comment type="caution">
    <text evidence="3">The sequence shown here is derived from an EMBL/GenBank/DDBJ whole genome shotgun (WGS) entry which is preliminary data.</text>
</comment>
<name>A0AAX6I7E1_IRIPA</name>
<proteinExistence type="predicted"/>
<feature type="transmembrane region" description="Helical" evidence="2">
    <location>
        <begin position="115"/>
        <end position="139"/>
    </location>
</feature>
<feature type="region of interest" description="Disordered" evidence="1">
    <location>
        <begin position="24"/>
        <end position="76"/>
    </location>
</feature>
<sequence>MLHNINCTFLFSLCRSSSSLLRNPRNTRFRPDRSRSLPPSSSRSAGDEALGLPNMGSGKAKAATVSPSSSDDDPSISQLREKHRLDLQALTLTTQPLRTSKFFIFATSKYIKHSLVYLLTKGAWFTALTILLVAFGFLLTTVDGPHEKHVQTFLSYSTFVLWWVSLGVASSIGLGSGLHTFVLYLGPHIAFFTIKAVQCGRVDLKTAPYDTIMLKRGPSWLDKDCSAFGPPLYTSVPGSLVKVTVSKLLPHVQLEAVLWGIGTALGELPPYFISRAASISGSKLDAVEELDATSSEDDGFLSAFLKKIKRWLLSHSQHMNFLTILILASVPNPLFDLAGIMCGQFGVPFWEFFLATLIGKAIIKTHIQTVFIICVCNNQLLELVENELIWVLGHIPGFSSVLPGIVGKLHMVREKYLSASFPDAAFSDGKAKQWNLSFTMLWNTVIWLMLMNFFAKIVTATAQNYLKKQQELEISSKLSAKKRKPKAK</sequence>